<dbReference type="InterPro" id="IPR021815">
    <property type="entry name" value="TsiV"/>
</dbReference>
<evidence type="ECO:0000313" key="1">
    <source>
        <dbReference type="EMBL" id="RKH95990.1"/>
    </source>
</evidence>
<dbReference type="Proteomes" id="UP000278907">
    <property type="component" value="Unassembled WGS sequence"/>
</dbReference>
<protein>
    <submittedName>
        <fullName evidence="1">DUF3396 domain-containing protein</fullName>
    </submittedName>
</protein>
<evidence type="ECO:0000313" key="2">
    <source>
        <dbReference type="Proteomes" id="UP000278907"/>
    </source>
</evidence>
<reference evidence="1 2" key="1">
    <citation type="submission" date="2018-09" db="EMBL/GenBank/DDBJ databases">
        <authorList>
            <person name="Livingstone P.G."/>
            <person name="Whitworth D.E."/>
        </authorList>
    </citation>
    <scope>NUCLEOTIDE SEQUENCE [LARGE SCALE GENOMIC DNA]</scope>
    <source>
        <strain evidence="1 2">CA031B</strain>
    </source>
</reference>
<gene>
    <name evidence="1" type="ORF">D7Y13_31350</name>
</gene>
<organism evidence="1 2">
    <name type="scientific">Corallococcus praedator</name>
    <dbReference type="NCBI Taxonomy" id="2316724"/>
    <lineage>
        <taxon>Bacteria</taxon>
        <taxon>Pseudomonadati</taxon>
        <taxon>Myxococcota</taxon>
        <taxon>Myxococcia</taxon>
        <taxon>Myxococcales</taxon>
        <taxon>Cystobacterineae</taxon>
        <taxon>Myxococcaceae</taxon>
        <taxon>Corallococcus</taxon>
    </lineage>
</organism>
<dbReference type="EMBL" id="RAWI01000335">
    <property type="protein sequence ID" value="RKH95990.1"/>
    <property type="molecule type" value="Genomic_DNA"/>
</dbReference>
<dbReference type="Pfam" id="PF11876">
    <property type="entry name" value="TsiV"/>
    <property type="match status" value="1"/>
</dbReference>
<comment type="caution">
    <text evidence="1">The sequence shown here is derived from an EMBL/GenBank/DDBJ whole genome shotgun (WGS) entry which is preliminary data.</text>
</comment>
<keyword evidence="2" id="KW-1185">Reference proteome</keyword>
<sequence>MGRDSLGWHSDSEGQWQQLDAAGWESTRRELQGSPATMVLMTDASTTDIRFHFEYLGRELGHPETIHGPNAVSALRVSFPTEFLETHGPGHVRELALEMARPLPISAGHAGLSFNGTPHASVVRDEVERLSLRHPAMDVLSLDGLSSRIGTRVRGPSWMNFLGQPVLGQLGGTEALRDRLTSPGTTVQDLGPDRAVVTLGPAPEAGDLEQGQTLPAYRELARVLEPWLYQTHSGPSSPDEVATVTRLRRWQRRFLD</sequence>
<accession>A0ABX9QBB9</accession>
<proteinExistence type="predicted"/>
<name>A0ABX9QBB9_9BACT</name>